<dbReference type="RefSeq" id="WP_233698733.1">
    <property type="nucleotide sequence ID" value="NZ_JAJNBZ010000032.1"/>
</dbReference>
<evidence type="ECO:0000313" key="3">
    <source>
        <dbReference type="Proteomes" id="UP001199916"/>
    </source>
</evidence>
<keyword evidence="3" id="KW-1185">Reference proteome</keyword>
<sequence length="94" mass="10853">MTHFALQFFIGKSMNHALMLADQLKEHTESKGLEEMETMFFELSERYKSFLNQKGNIDKSLVIDNPSGDLMKTSVSEIVPHKNKGLAYNHFRVM</sequence>
<proteinExistence type="predicted"/>
<evidence type="ECO:0000256" key="1">
    <source>
        <dbReference type="ARBA" id="ARBA00022723"/>
    </source>
</evidence>
<dbReference type="EMBL" id="JAJNBZ010000032">
    <property type="protein sequence ID" value="MCE5172645.1"/>
    <property type="molecule type" value="Genomic_DNA"/>
</dbReference>
<protein>
    <submittedName>
        <fullName evidence="2">Uncharacterized protein</fullName>
    </submittedName>
</protein>
<comment type="caution">
    <text evidence="2">The sequence shown here is derived from an EMBL/GenBank/DDBJ whole genome shotgun (WGS) entry which is preliminary data.</text>
</comment>
<dbReference type="Proteomes" id="UP001199916">
    <property type="component" value="Unassembled WGS sequence"/>
</dbReference>
<organism evidence="2 3">
    <name type="scientific">Paenibacillus profundus</name>
    <dbReference type="NCBI Taxonomy" id="1173085"/>
    <lineage>
        <taxon>Bacteria</taxon>
        <taxon>Bacillati</taxon>
        <taxon>Bacillota</taxon>
        <taxon>Bacilli</taxon>
        <taxon>Bacillales</taxon>
        <taxon>Paenibacillaceae</taxon>
        <taxon>Paenibacillus</taxon>
    </lineage>
</organism>
<gene>
    <name evidence="2" type="ORF">LQV63_25575</name>
</gene>
<accession>A0ABS8YPU1</accession>
<dbReference type="Pfam" id="PF05163">
    <property type="entry name" value="DinB"/>
    <property type="match status" value="1"/>
</dbReference>
<dbReference type="InterPro" id="IPR007837">
    <property type="entry name" value="DinB"/>
</dbReference>
<reference evidence="2 3" key="1">
    <citation type="submission" date="2021-11" db="EMBL/GenBank/DDBJ databases">
        <title>Draft genome sequence of Paenibacillus profundus YoMME, a new Gram-positive bacteria with exoelectrogenic properties.</title>
        <authorList>
            <person name="Hubenova Y."/>
            <person name="Hubenova E."/>
            <person name="Manasiev Y."/>
            <person name="Peykov S."/>
            <person name="Mitov M."/>
        </authorList>
    </citation>
    <scope>NUCLEOTIDE SEQUENCE [LARGE SCALE GENOMIC DNA]</scope>
    <source>
        <strain evidence="2 3">YoMME</strain>
    </source>
</reference>
<evidence type="ECO:0000313" key="2">
    <source>
        <dbReference type="EMBL" id="MCE5172645.1"/>
    </source>
</evidence>
<name>A0ABS8YPU1_9BACL</name>
<keyword evidence="1" id="KW-0479">Metal-binding</keyword>